<dbReference type="GO" id="GO:0031267">
    <property type="term" value="F:small GTPase binding"/>
    <property type="evidence" value="ECO:0007669"/>
    <property type="project" value="TreeGrafter"/>
</dbReference>
<proteinExistence type="predicted"/>
<dbReference type="InterPro" id="IPR041545">
    <property type="entry name" value="DUF5601"/>
</dbReference>
<feature type="compositionally biased region" description="Polar residues" evidence="1">
    <location>
        <begin position="26"/>
        <end position="36"/>
    </location>
</feature>
<dbReference type="Pfam" id="PF02204">
    <property type="entry name" value="VPS9"/>
    <property type="match status" value="1"/>
</dbReference>
<protein>
    <recommendedName>
        <fullName evidence="2">VPS9 domain-containing protein</fullName>
    </recommendedName>
</protein>
<dbReference type="InterPro" id="IPR037191">
    <property type="entry name" value="VPS9_dom_sf"/>
</dbReference>
<feature type="compositionally biased region" description="Polar residues" evidence="1">
    <location>
        <begin position="315"/>
        <end position="325"/>
    </location>
</feature>
<feature type="region of interest" description="Disordered" evidence="1">
    <location>
        <begin position="246"/>
        <end position="285"/>
    </location>
</feature>
<name>A0AAV2YGB4_9STRA</name>
<feature type="region of interest" description="Disordered" evidence="1">
    <location>
        <begin position="349"/>
        <end position="368"/>
    </location>
</feature>
<reference evidence="3" key="1">
    <citation type="submission" date="2022-11" db="EMBL/GenBank/DDBJ databases">
        <authorList>
            <person name="Morgan W.R."/>
            <person name="Tartar A."/>
        </authorList>
    </citation>
    <scope>NUCLEOTIDE SEQUENCE</scope>
    <source>
        <strain evidence="3">ARSEF 373</strain>
    </source>
</reference>
<dbReference type="PANTHER" id="PTHR23101:SF25">
    <property type="entry name" value="GTPASE-ACTIVATING PROTEIN AND VPS9 DOMAIN-CONTAINING PROTEIN 1"/>
    <property type="match status" value="1"/>
</dbReference>
<feature type="compositionally biased region" description="Basic and acidic residues" evidence="1">
    <location>
        <begin position="38"/>
        <end position="48"/>
    </location>
</feature>
<organism evidence="3 4">
    <name type="scientific">Lagenidium giganteum</name>
    <dbReference type="NCBI Taxonomy" id="4803"/>
    <lineage>
        <taxon>Eukaryota</taxon>
        <taxon>Sar</taxon>
        <taxon>Stramenopiles</taxon>
        <taxon>Oomycota</taxon>
        <taxon>Peronosporomycetes</taxon>
        <taxon>Pythiales</taxon>
        <taxon>Pythiaceae</taxon>
    </lineage>
</organism>
<reference evidence="3" key="2">
    <citation type="journal article" date="2023" name="Microbiol Resour">
        <title>Decontamination and Annotation of the Draft Genome Sequence of the Oomycete Lagenidium giganteum ARSEF 373.</title>
        <authorList>
            <person name="Morgan W.R."/>
            <person name="Tartar A."/>
        </authorList>
    </citation>
    <scope>NUCLEOTIDE SEQUENCE</scope>
    <source>
        <strain evidence="3">ARSEF 373</strain>
    </source>
</reference>
<evidence type="ECO:0000259" key="2">
    <source>
        <dbReference type="PROSITE" id="PS51205"/>
    </source>
</evidence>
<dbReference type="Pfam" id="PF18151">
    <property type="entry name" value="DUF5601"/>
    <property type="match status" value="1"/>
</dbReference>
<feature type="region of interest" description="Disordered" evidence="1">
    <location>
        <begin position="315"/>
        <end position="337"/>
    </location>
</feature>
<dbReference type="AlphaFoldDB" id="A0AAV2YGB4"/>
<dbReference type="Gene3D" id="1.20.1050.80">
    <property type="entry name" value="VPS9 domain"/>
    <property type="match status" value="1"/>
</dbReference>
<dbReference type="GO" id="GO:0005829">
    <property type="term" value="C:cytosol"/>
    <property type="evidence" value="ECO:0007669"/>
    <property type="project" value="TreeGrafter"/>
</dbReference>
<keyword evidence="4" id="KW-1185">Reference proteome</keyword>
<dbReference type="GO" id="GO:0005085">
    <property type="term" value="F:guanyl-nucleotide exchange factor activity"/>
    <property type="evidence" value="ECO:0007669"/>
    <property type="project" value="InterPro"/>
</dbReference>
<dbReference type="Proteomes" id="UP001146120">
    <property type="component" value="Unassembled WGS sequence"/>
</dbReference>
<evidence type="ECO:0000313" key="3">
    <source>
        <dbReference type="EMBL" id="DAZ93165.1"/>
    </source>
</evidence>
<dbReference type="PANTHER" id="PTHR23101">
    <property type="entry name" value="RAB GDP/GTP EXCHANGE FACTOR"/>
    <property type="match status" value="1"/>
</dbReference>
<evidence type="ECO:0000256" key="1">
    <source>
        <dbReference type="SAM" id="MobiDB-lite"/>
    </source>
</evidence>
<feature type="region of interest" description="Disordered" evidence="1">
    <location>
        <begin position="20"/>
        <end position="96"/>
    </location>
</feature>
<feature type="compositionally biased region" description="Polar residues" evidence="1">
    <location>
        <begin position="266"/>
        <end position="276"/>
    </location>
</feature>
<dbReference type="PROSITE" id="PS51205">
    <property type="entry name" value="VPS9"/>
    <property type="match status" value="1"/>
</dbReference>
<dbReference type="InterPro" id="IPR003123">
    <property type="entry name" value="VPS9"/>
</dbReference>
<feature type="domain" description="VPS9" evidence="2">
    <location>
        <begin position="487"/>
        <end position="629"/>
    </location>
</feature>
<sequence>MKSTPAPTCVMQSSAHAVVAMPGAPRSTSDAGSSPLRSDIHEKHKSLEPECNTDDEGSCSDDVGSAHASTESTESSQSEDDSDRCTREQRASGLARENTCLSRENERLRRQVADLTGALKARDMEIASLRERCSFLSSAVEQQDEIIAKIYATCANPLEPTQSMARRVAGLTPSADFAQIGDDHAAGHPAADPARLMLESRLDSMGFQCNKVDQVLQSLSDGLKEQPRCSGDVEILNEALDRLLYPPKTGSDVEESPNAIRKRRPSTNLERSGSSTSDEDYARSAGFLRKPNRKLSGRLSVSDFGLLGDDSLCSSPSRTWSNADDSSCEDGSASTCDSTNLTRQQTLFDDFDVPESRPAAGGIVSQNEDKDEGLTYAEFLERIGLPASRDVLDAIRQFVGSILGPRGDGSPPRSSDHVDYDFYGNHEFKRRCQLFFKSMDDMLQHHPAWCHASETTLAKARDGIEKYVMDKVANIAMNQLDECREWKLEDQRLERRMNILSLVTPDMLDIKPCMRNEVVWSMAEDELRRINSFRSPGDKINCIVRCCSVIFSVLNLARGDSSSRPGADDFLPVFIFIVLHSGIPRLYSNCEYIAAYRNPADLMSKAGYCFVNLRSALEFISVLDASMLSVSPAEFQRLYDEREQELKLNDA</sequence>
<dbReference type="SMART" id="SM00167">
    <property type="entry name" value="VPS9"/>
    <property type="match status" value="1"/>
</dbReference>
<dbReference type="GO" id="GO:0016192">
    <property type="term" value="P:vesicle-mediated transport"/>
    <property type="evidence" value="ECO:0007669"/>
    <property type="project" value="InterPro"/>
</dbReference>
<dbReference type="EMBL" id="DAKRPA010000339">
    <property type="protein sequence ID" value="DAZ93165.1"/>
    <property type="molecule type" value="Genomic_DNA"/>
</dbReference>
<dbReference type="Gene3D" id="1.10.246.120">
    <property type="match status" value="1"/>
</dbReference>
<dbReference type="SUPFAM" id="SSF109993">
    <property type="entry name" value="VPS9 domain"/>
    <property type="match status" value="1"/>
</dbReference>
<comment type="caution">
    <text evidence="3">The sequence shown here is derived from an EMBL/GenBank/DDBJ whole genome shotgun (WGS) entry which is preliminary data.</text>
</comment>
<dbReference type="GO" id="GO:0030139">
    <property type="term" value="C:endocytic vesicle"/>
    <property type="evidence" value="ECO:0007669"/>
    <property type="project" value="TreeGrafter"/>
</dbReference>
<gene>
    <name evidence="3" type="ORF">N0F65_005515</name>
</gene>
<accession>A0AAV2YGB4</accession>
<dbReference type="InterPro" id="IPR045046">
    <property type="entry name" value="Vps9-like"/>
</dbReference>
<evidence type="ECO:0000313" key="4">
    <source>
        <dbReference type="Proteomes" id="UP001146120"/>
    </source>
</evidence>